<evidence type="ECO:0000313" key="4">
    <source>
        <dbReference type="Proteomes" id="UP000509513"/>
    </source>
</evidence>
<reference evidence="1 4" key="2">
    <citation type="submission" date="2020-05" db="EMBL/GenBank/DDBJ databases">
        <title>Complete genome sequencing of Campylobacter and Arcobacter type strains.</title>
        <authorList>
            <person name="Miller W.G."/>
            <person name="Yee E."/>
        </authorList>
    </citation>
    <scope>NUCLEOTIDE SEQUENCE [LARGE SCALE GENOMIC DNA]</scope>
    <source>
        <strain evidence="1 4">LMG 21996</strain>
    </source>
</reference>
<dbReference type="AlphaFoldDB" id="A0A5J6RGI8"/>
<dbReference type="OrthoDB" id="5334833at2"/>
<dbReference type="EMBL" id="CP054051">
    <property type="protein sequence ID" value="QKJ27231.1"/>
    <property type="molecule type" value="Genomic_DNA"/>
</dbReference>
<evidence type="ECO:0000313" key="3">
    <source>
        <dbReference type="Proteomes" id="UP000305417"/>
    </source>
</evidence>
<dbReference type="RefSeq" id="WP_024775021.1">
    <property type="nucleotide sequence ID" value="NZ_CP043857.1"/>
</dbReference>
<dbReference type="Proteomes" id="UP000305417">
    <property type="component" value="Unassembled WGS sequence"/>
</dbReference>
<sequence length="66" mass="7664">MSEQKELDIWEKNLEDVLKDLKSCQESKDLNSCKPCNEFFDCTLRKKYVVAVYESMNKGSSGGFEF</sequence>
<gene>
    <name evidence="1" type="ORF">ACBT_1322</name>
    <name evidence="2" type="ORF">FE247_01305</name>
</gene>
<reference evidence="2 3" key="1">
    <citation type="submission" date="2019-05" db="EMBL/GenBank/DDBJ databases">
        <title>Arcobacter cibarius and Arcobacter thereius providing challenges in identification an antibiotic susceptibility and Quinolone resistance.</title>
        <authorList>
            <person name="Busch A."/>
            <person name="Hanel I."/>
            <person name="Hotzel H."/>
            <person name="Tomaso H."/>
        </authorList>
    </citation>
    <scope>NUCLEOTIDE SEQUENCE [LARGE SCALE GENOMIC DNA]</scope>
    <source>
        <strain evidence="2 3">16CS0831-2</strain>
    </source>
</reference>
<organism evidence="1 4">
    <name type="scientific">Aliarcobacter cibarius</name>
    <dbReference type="NCBI Taxonomy" id="255507"/>
    <lineage>
        <taxon>Bacteria</taxon>
        <taxon>Pseudomonadati</taxon>
        <taxon>Campylobacterota</taxon>
        <taxon>Epsilonproteobacteria</taxon>
        <taxon>Campylobacterales</taxon>
        <taxon>Arcobacteraceae</taxon>
        <taxon>Aliarcobacter</taxon>
    </lineage>
</organism>
<evidence type="ECO:0000313" key="1">
    <source>
        <dbReference type="EMBL" id="QKJ27231.1"/>
    </source>
</evidence>
<name>A0A5J6RGI8_9BACT</name>
<dbReference type="KEGG" id="acib:ACBT_1322"/>
<dbReference type="EMBL" id="VBUC01000002">
    <property type="protein sequence ID" value="TLT01550.1"/>
    <property type="molecule type" value="Genomic_DNA"/>
</dbReference>
<dbReference type="STRING" id="1442598.GCA_000522465_00884"/>
<keyword evidence="3" id="KW-1185">Reference proteome</keyword>
<protein>
    <submittedName>
        <fullName evidence="1">Uncharacterized protein</fullName>
    </submittedName>
</protein>
<proteinExistence type="predicted"/>
<evidence type="ECO:0000313" key="2">
    <source>
        <dbReference type="EMBL" id="TLT01550.1"/>
    </source>
</evidence>
<accession>A0A5J6RGI8</accession>
<dbReference type="Proteomes" id="UP000509513">
    <property type="component" value="Chromosome"/>
</dbReference>